<accession>A0ABV9CQW0</accession>
<reference evidence="2" key="1">
    <citation type="journal article" date="2019" name="Int. J. Syst. Evol. Microbiol.">
        <title>The Global Catalogue of Microorganisms (GCM) 10K type strain sequencing project: providing services to taxonomists for standard genome sequencing and annotation.</title>
        <authorList>
            <consortium name="The Broad Institute Genomics Platform"/>
            <consortium name="The Broad Institute Genome Sequencing Center for Infectious Disease"/>
            <person name="Wu L."/>
            <person name="Ma J."/>
        </authorList>
    </citation>
    <scope>NUCLEOTIDE SEQUENCE [LARGE SCALE GENOMIC DNA]</scope>
    <source>
        <strain evidence="2">CGMCC 4.7132</strain>
    </source>
</reference>
<comment type="caution">
    <text evidence="1">The sequence shown here is derived from an EMBL/GenBank/DDBJ whole genome shotgun (WGS) entry which is preliminary data.</text>
</comment>
<gene>
    <name evidence="1" type="ORF">ACFO60_33415</name>
</gene>
<evidence type="ECO:0000313" key="2">
    <source>
        <dbReference type="Proteomes" id="UP001596004"/>
    </source>
</evidence>
<evidence type="ECO:0000313" key="1">
    <source>
        <dbReference type="EMBL" id="MFC4535689.1"/>
    </source>
</evidence>
<protein>
    <submittedName>
        <fullName evidence="1">Uncharacterized protein</fullName>
    </submittedName>
</protein>
<organism evidence="1 2">
    <name type="scientific">Sphaerisporangium dianthi</name>
    <dbReference type="NCBI Taxonomy" id="1436120"/>
    <lineage>
        <taxon>Bacteria</taxon>
        <taxon>Bacillati</taxon>
        <taxon>Actinomycetota</taxon>
        <taxon>Actinomycetes</taxon>
        <taxon>Streptosporangiales</taxon>
        <taxon>Streptosporangiaceae</taxon>
        <taxon>Sphaerisporangium</taxon>
    </lineage>
</organism>
<dbReference type="RefSeq" id="WP_380848739.1">
    <property type="nucleotide sequence ID" value="NZ_JBHSFP010000034.1"/>
</dbReference>
<dbReference type="EMBL" id="JBHSFP010000034">
    <property type="protein sequence ID" value="MFC4535689.1"/>
    <property type="molecule type" value="Genomic_DNA"/>
</dbReference>
<proteinExistence type="predicted"/>
<dbReference type="Proteomes" id="UP001596004">
    <property type="component" value="Unassembled WGS sequence"/>
</dbReference>
<keyword evidence="2" id="KW-1185">Reference proteome</keyword>
<sequence>MTNQPLYRVIDGEPCISTAGMALLMGVPVEELRAEQARQRAAGVPADRFQMPHAWIKQGRRIRKEVSAALGREPAMREVLDYLAARPSQDAP</sequence>
<name>A0ABV9CQW0_9ACTN</name>